<gene>
    <name evidence="2" type="ORF">ACPOL_5450</name>
</gene>
<dbReference type="KEGG" id="abas:ACPOL_5450"/>
<evidence type="ECO:0000313" key="2">
    <source>
        <dbReference type="EMBL" id="AXC14698.1"/>
    </source>
</evidence>
<dbReference type="RefSeq" id="WP_114209420.1">
    <property type="nucleotide sequence ID" value="NZ_CP030840.1"/>
</dbReference>
<feature type="transmembrane region" description="Helical" evidence="1">
    <location>
        <begin position="84"/>
        <end position="106"/>
    </location>
</feature>
<evidence type="ECO:0000313" key="3">
    <source>
        <dbReference type="Proteomes" id="UP000253606"/>
    </source>
</evidence>
<keyword evidence="1" id="KW-0472">Membrane</keyword>
<keyword evidence="1" id="KW-0812">Transmembrane</keyword>
<accession>A0A2Z5G6I1</accession>
<dbReference type="Proteomes" id="UP000253606">
    <property type="component" value="Chromosome"/>
</dbReference>
<keyword evidence="1" id="KW-1133">Transmembrane helix</keyword>
<name>A0A2Z5G6I1_9BACT</name>
<reference evidence="2 3" key="1">
    <citation type="journal article" date="2018" name="Front. Microbiol.">
        <title>Hydrolytic Capabilities as a Key to Environmental Success: Chitinolytic and Cellulolytic Acidobacteria From Acidic Sub-arctic Soils and Boreal Peatlands.</title>
        <authorList>
            <person name="Belova S.E."/>
            <person name="Ravin N.V."/>
            <person name="Pankratov T.A."/>
            <person name="Rakitin A.L."/>
            <person name="Ivanova A.A."/>
            <person name="Beletsky A.V."/>
            <person name="Mardanov A.V."/>
            <person name="Sinninghe Damste J.S."/>
            <person name="Dedysh S.N."/>
        </authorList>
    </citation>
    <scope>NUCLEOTIDE SEQUENCE [LARGE SCALE GENOMIC DNA]</scope>
    <source>
        <strain evidence="2 3">SBC82</strain>
    </source>
</reference>
<organism evidence="2 3">
    <name type="scientific">Acidisarcina polymorpha</name>
    <dbReference type="NCBI Taxonomy" id="2211140"/>
    <lineage>
        <taxon>Bacteria</taxon>
        <taxon>Pseudomonadati</taxon>
        <taxon>Acidobacteriota</taxon>
        <taxon>Terriglobia</taxon>
        <taxon>Terriglobales</taxon>
        <taxon>Acidobacteriaceae</taxon>
        <taxon>Acidisarcina</taxon>
    </lineage>
</organism>
<protein>
    <recommendedName>
        <fullName evidence="4">Zinc-finger domain-containing protein</fullName>
    </recommendedName>
</protein>
<dbReference type="EMBL" id="CP030840">
    <property type="protein sequence ID" value="AXC14698.1"/>
    <property type="molecule type" value="Genomic_DNA"/>
</dbReference>
<proteinExistence type="predicted"/>
<evidence type="ECO:0008006" key="4">
    <source>
        <dbReference type="Google" id="ProtNLM"/>
    </source>
</evidence>
<dbReference type="OrthoDB" id="118631at2"/>
<evidence type="ECO:0000256" key="1">
    <source>
        <dbReference type="SAM" id="Phobius"/>
    </source>
</evidence>
<dbReference type="AlphaFoldDB" id="A0A2Z5G6I1"/>
<sequence>MDHKQALEMMAVEKYLLNEFALEEREQFEEHFFSCHECAEDIRVGTALMEHGKQIFELEGPNSKEAPTSRARLRPEPSSRSRDWFAWLRPVFTVPALAILLVTVAVQNLVQVPALQRSLMVMNSPEVLPSAYLASGGTRGENQVVVAKRGQPFLLQVDIPGESNAVYSAELYDAAGQRRWPKSLTIPADVAKQDLPLRVPGGLEAGNYSLVVSQAGTVGPAEVGRYTFTLRLK</sequence>
<keyword evidence="3" id="KW-1185">Reference proteome</keyword>